<dbReference type="InterPro" id="IPR035437">
    <property type="entry name" value="SNase_OB-fold_sf"/>
</dbReference>
<protein>
    <recommendedName>
        <fullName evidence="2">TNase-like domain-containing protein</fullName>
    </recommendedName>
</protein>
<dbReference type="SMART" id="SM00318">
    <property type="entry name" value="SNc"/>
    <property type="match status" value="1"/>
</dbReference>
<reference evidence="3" key="1">
    <citation type="journal article" date="2023" name="Int. J. Syst. Evol. Microbiol.">
        <title>Methylocystis iwaonis sp. nov., a type II methane-oxidizing bacterium from surface soil of a rice paddy field in Japan, and emended description of the genus Methylocystis (ex Whittenbury et al. 1970) Bowman et al. 1993.</title>
        <authorList>
            <person name="Kaise H."/>
            <person name="Sawadogo J.B."/>
            <person name="Alam M.S."/>
            <person name="Ueno C."/>
            <person name="Dianou D."/>
            <person name="Shinjo R."/>
            <person name="Asakawa S."/>
        </authorList>
    </citation>
    <scope>NUCLEOTIDE SEQUENCE</scope>
    <source>
        <strain evidence="3">LMG27198</strain>
    </source>
</reference>
<feature type="chain" id="PRO_5040847242" description="TNase-like domain-containing protein" evidence="1">
    <location>
        <begin position="23"/>
        <end position="186"/>
    </location>
</feature>
<dbReference type="SUPFAM" id="SSF50199">
    <property type="entry name" value="Staphylococcal nuclease"/>
    <property type="match status" value="1"/>
</dbReference>
<sequence length="186" mass="20842">MSLLYKILLAAALCFQACAARAENTSAEGVYTPRAPMQSTPMRVEVIDGVTFRDIETGRVFRLFGIDACQRDQIANLGRQPWQCGVAAIAWLTNATLNKWVSCNALREKDGRRIARCSSSEHADLAGDMIKEGLAVCLPDSEDQRVRSYILDEEQARKAYKGMWSSQFAMPWDYRAKQASSRKNEP</sequence>
<gene>
    <name evidence="3" type="ORF">LMG27198_47900</name>
</gene>
<comment type="caution">
    <text evidence="3">The sequence shown here is derived from an EMBL/GenBank/DDBJ whole genome shotgun (WGS) entry which is preliminary data.</text>
</comment>
<organism evidence="3 4">
    <name type="scientific">Methylocystis echinoides</name>
    <dbReference type="NCBI Taxonomy" id="29468"/>
    <lineage>
        <taxon>Bacteria</taxon>
        <taxon>Pseudomonadati</taxon>
        <taxon>Pseudomonadota</taxon>
        <taxon>Alphaproteobacteria</taxon>
        <taxon>Hyphomicrobiales</taxon>
        <taxon>Methylocystaceae</taxon>
        <taxon>Methylocystis</taxon>
    </lineage>
</organism>
<dbReference type="InterPro" id="IPR016071">
    <property type="entry name" value="Staphylococal_nuclease_OB-fold"/>
</dbReference>
<accession>A0A9W6LUM7</accession>
<evidence type="ECO:0000256" key="1">
    <source>
        <dbReference type="SAM" id="SignalP"/>
    </source>
</evidence>
<proteinExistence type="predicted"/>
<feature type="domain" description="TNase-like" evidence="2">
    <location>
        <begin position="37"/>
        <end position="166"/>
    </location>
</feature>
<dbReference type="Pfam" id="PF00565">
    <property type="entry name" value="SNase"/>
    <property type="match status" value="1"/>
</dbReference>
<feature type="signal peptide" evidence="1">
    <location>
        <begin position="1"/>
        <end position="22"/>
    </location>
</feature>
<evidence type="ECO:0000313" key="4">
    <source>
        <dbReference type="Proteomes" id="UP001144323"/>
    </source>
</evidence>
<dbReference type="EMBL" id="BSEC01000005">
    <property type="protein sequence ID" value="GLI95798.1"/>
    <property type="molecule type" value="Genomic_DNA"/>
</dbReference>
<dbReference type="AlphaFoldDB" id="A0A9W6LUM7"/>
<evidence type="ECO:0000313" key="3">
    <source>
        <dbReference type="EMBL" id="GLI95798.1"/>
    </source>
</evidence>
<name>A0A9W6LUM7_9HYPH</name>
<keyword evidence="4" id="KW-1185">Reference proteome</keyword>
<keyword evidence="1" id="KW-0732">Signal</keyword>
<evidence type="ECO:0000259" key="2">
    <source>
        <dbReference type="SMART" id="SM00318"/>
    </source>
</evidence>
<dbReference type="Proteomes" id="UP001144323">
    <property type="component" value="Unassembled WGS sequence"/>
</dbReference>
<dbReference type="Gene3D" id="2.40.50.90">
    <property type="match status" value="1"/>
</dbReference>